<comment type="caution">
    <text evidence="2">The sequence shown here is derived from an EMBL/GenBank/DDBJ whole genome shotgun (WGS) entry which is preliminary data.</text>
</comment>
<feature type="compositionally biased region" description="Polar residues" evidence="1">
    <location>
        <begin position="88"/>
        <end position="99"/>
    </location>
</feature>
<evidence type="ECO:0000256" key="1">
    <source>
        <dbReference type="SAM" id="MobiDB-lite"/>
    </source>
</evidence>
<organism evidence="2 3">
    <name type="scientific">Petrolisthes cinctipes</name>
    <name type="common">Flat porcelain crab</name>
    <dbReference type="NCBI Taxonomy" id="88211"/>
    <lineage>
        <taxon>Eukaryota</taxon>
        <taxon>Metazoa</taxon>
        <taxon>Ecdysozoa</taxon>
        <taxon>Arthropoda</taxon>
        <taxon>Crustacea</taxon>
        <taxon>Multicrustacea</taxon>
        <taxon>Malacostraca</taxon>
        <taxon>Eumalacostraca</taxon>
        <taxon>Eucarida</taxon>
        <taxon>Decapoda</taxon>
        <taxon>Pleocyemata</taxon>
        <taxon>Anomura</taxon>
        <taxon>Galatheoidea</taxon>
        <taxon>Porcellanidae</taxon>
        <taxon>Petrolisthes</taxon>
    </lineage>
</organism>
<protein>
    <submittedName>
        <fullName evidence="2">Uncharacterized protein</fullName>
    </submittedName>
</protein>
<feature type="region of interest" description="Disordered" evidence="1">
    <location>
        <begin position="74"/>
        <end position="99"/>
    </location>
</feature>
<gene>
    <name evidence="2" type="ORF">Pcinc_023480</name>
</gene>
<evidence type="ECO:0000313" key="2">
    <source>
        <dbReference type="EMBL" id="KAK3871368.1"/>
    </source>
</evidence>
<accession>A0AAE1FFA2</accession>
<proteinExistence type="predicted"/>
<reference evidence="2" key="1">
    <citation type="submission" date="2023-10" db="EMBL/GenBank/DDBJ databases">
        <title>Genome assemblies of two species of porcelain crab, Petrolisthes cinctipes and Petrolisthes manimaculis (Anomura: Porcellanidae).</title>
        <authorList>
            <person name="Angst P."/>
        </authorList>
    </citation>
    <scope>NUCLEOTIDE SEQUENCE</scope>
    <source>
        <strain evidence="2">PB745_01</strain>
        <tissue evidence="2">Gill</tissue>
    </source>
</reference>
<dbReference type="AlphaFoldDB" id="A0AAE1FFA2"/>
<dbReference type="Proteomes" id="UP001286313">
    <property type="component" value="Unassembled WGS sequence"/>
</dbReference>
<evidence type="ECO:0000313" key="3">
    <source>
        <dbReference type="Proteomes" id="UP001286313"/>
    </source>
</evidence>
<name>A0AAE1FFA2_PETCI</name>
<sequence>MGRFYSGFGYDAPQPHLSSLSIWYTLNTLDNGETRVRRSRIASTRGEMSSTGAAGVAGGGAGVVAGECGRCGVGGRRGSRQAEVSPGAQGSSCAASDPE</sequence>
<dbReference type="EMBL" id="JAWQEG010002522">
    <property type="protein sequence ID" value="KAK3871368.1"/>
    <property type="molecule type" value="Genomic_DNA"/>
</dbReference>
<keyword evidence="3" id="KW-1185">Reference proteome</keyword>